<accession>A0A2Y9C4A4</accession>
<reference evidence="4 5" key="1">
    <citation type="submission" date="2018-05" db="EMBL/GenBank/DDBJ databases">
        <title>The Hungate 1000. A catalogue of reference genomes from the rumen microbiome.</title>
        <authorList>
            <person name="Kelly W."/>
        </authorList>
    </citation>
    <scope>NUCLEOTIDE SEQUENCE [LARGE SCALE GENOMIC DNA]</scope>
    <source>
        <strain evidence="4 5">NLAE-zl-C242</strain>
    </source>
</reference>
<dbReference type="GO" id="GO:0016779">
    <property type="term" value="F:nucleotidyltransferase activity"/>
    <property type="evidence" value="ECO:0007669"/>
    <property type="project" value="UniProtKB-KW"/>
</dbReference>
<protein>
    <submittedName>
        <fullName evidence="4">Phosphonoformate cytidylyltransferase</fullName>
    </submittedName>
</protein>
<dbReference type="PANTHER" id="PTHR21342">
    <property type="entry name" value="PHOSPHOPANTETHEINE ADENYLYLTRANSFERASE"/>
    <property type="match status" value="1"/>
</dbReference>
<dbReference type="InterPro" id="IPR014729">
    <property type="entry name" value="Rossmann-like_a/b/a_fold"/>
</dbReference>
<sequence>MVETGVVCGRFQIFHKEHLQYVLSAKDQCSYLLVGITSPDGVPGHEEKADRNRGKRAANPCTYYERMCIIRNALLEAGVKREEFDIIPYPIERPKFIKSYVPEDACHFITILDEWGYCKKDRIEEMGYPVVVLWENIPKHISSTMIRQAIGRNCQWRQYVPEATYEYIITHKIDERISGLLKEEDQI</sequence>
<dbReference type="InterPro" id="IPR004821">
    <property type="entry name" value="Cyt_trans-like"/>
</dbReference>
<keyword evidence="5" id="KW-1185">Reference proteome</keyword>
<evidence type="ECO:0000256" key="2">
    <source>
        <dbReference type="ARBA" id="ARBA00022695"/>
    </source>
</evidence>
<dbReference type="Pfam" id="PF01467">
    <property type="entry name" value="CTP_transf_like"/>
    <property type="match status" value="1"/>
</dbReference>
<keyword evidence="1 4" id="KW-0808">Transferase</keyword>
<dbReference type="EMBL" id="QGDL01000001">
    <property type="protein sequence ID" value="PWJ32238.1"/>
    <property type="molecule type" value="Genomic_DNA"/>
</dbReference>
<dbReference type="OrthoDB" id="3249147at2"/>
<evidence type="ECO:0000313" key="5">
    <source>
        <dbReference type="Proteomes" id="UP000245845"/>
    </source>
</evidence>
<dbReference type="Proteomes" id="UP000245845">
    <property type="component" value="Unassembled WGS sequence"/>
</dbReference>
<dbReference type="SUPFAM" id="SSF52374">
    <property type="entry name" value="Nucleotidylyl transferase"/>
    <property type="match status" value="1"/>
</dbReference>
<comment type="caution">
    <text evidence="4">The sequence shown here is derived from an EMBL/GenBank/DDBJ whole genome shotgun (WGS) entry which is preliminary data.</text>
</comment>
<proteinExistence type="predicted"/>
<name>A0A2Y9C4A4_9FIRM</name>
<organism evidence="4 5">
    <name type="scientific">Faecalicatena orotica</name>
    <dbReference type="NCBI Taxonomy" id="1544"/>
    <lineage>
        <taxon>Bacteria</taxon>
        <taxon>Bacillati</taxon>
        <taxon>Bacillota</taxon>
        <taxon>Clostridia</taxon>
        <taxon>Lachnospirales</taxon>
        <taxon>Lachnospiraceae</taxon>
        <taxon>Faecalicatena</taxon>
    </lineage>
</organism>
<gene>
    <name evidence="4" type="ORF">A8806_101526</name>
</gene>
<dbReference type="Gene3D" id="3.40.50.620">
    <property type="entry name" value="HUPs"/>
    <property type="match status" value="1"/>
</dbReference>
<dbReference type="AlphaFoldDB" id="A0A2Y9C4A4"/>
<evidence type="ECO:0000313" key="4">
    <source>
        <dbReference type="EMBL" id="PWJ32238.1"/>
    </source>
</evidence>
<feature type="domain" description="Cytidyltransferase-like" evidence="3">
    <location>
        <begin position="7"/>
        <end position="148"/>
    </location>
</feature>
<evidence type="ECO:0000256" key="1">
    <source>
        <dbReference type="ARBA" id="ARBA00022679"/>
    </source>
</evidence>
<keyword evidence="2 4" id="KW-0548">Nucleotidyltransferase</keyword>
<evidence type="ECO:0000259" key="3">
    <source>
        <dbReference type="Pfam" id="PF01467"/>
    </source>
</evidence>
<dbReference type="RefSeq" id="WP_109729595.1">
    <property type="nucleotide sequence ID" value="NZ_BAAACK010000007.1"/>
</dbReference>
<dbReference type="PANTHER" id="PTHR21342:SF0">
    <property type="entry name" value="BIFUNCTIONAL NMN ADENYLYLTRANSFERASE_NUDIX HYDROLASE"/>
    <property type="match status" value="1"/>
</dbReference>